<dbReference type="Pfam" id="PF01408">
    <property type="entry name" value="GFO_IDH_MocA"/>
    <property type="match status" value="1"/>
</dbReference>
<dbReference type="GO" id="GO:0000166">
    <property type="term" value="F:nucleotide binding"/>
    <property type="evidence" value="ECO:0007669"/>
    <property type="project" value="InterPro"/>
</dbReference>
<gene>
    <name evidence="5" type="ORF">CGZ92_11960</name>
</gene>
<dbReference type="AlphaFoldDB" id="A0A255E0M3"/>
<dbReference type="Proteomes" id="UP000216533">
    <property type="component" value="Unassembled WGS sequence"/>
</dbReference>
<comment type="caution">
    <text evidence="5">The sequence shown here is derived from an EMBL/GenBank/DDBJ whole genome shotgun (WGS) entry which is preliminary data.</text>
</comment>
<dbReference type="InterPro" id="IPR000683">
    <property type="entry name" value="Gfo/Idh/MocA-like_OxRdtase_N"/>
</dbReference>
<dbReference type="SUPFAM" id="SSF51735">
    <property type="entry name" value="NAD(P)-binding Rossmann-fold domains"/>
    <property type="match status" value="1"/>
</dbReference>
<comment type="similarity">
    <text evidence="1">Belongs to the Gfo/Idh/MocA family.</text>
</comment>
<proteinExistence type="inferred from homology"/>
<dbReference type="GO" id="GO:0016491">
    <property type="term" value="F:oxidoreductase activity"/>
    <property type="evidence" value="ECO:0007669"/>
    <property type="project" value="UniProtKB-KW"/>
</dbReference>
<organism evidence="5 6">
    <name type="scientific">Parenemella sanctibonifatiensis</name>
    <dbReference type="NCBI Taxonomy" id="2016505"/>
    <lineage>
        <taxon>Bacteria</taxon>
        <taxon>Bacillati</taxon>
        <taxon>Actinomycetota</taxon>
        <taxon>Actinomycetes</taxon>
        <taxon>Propionibacteriales</taxon>
        <taxon>Propionibacteriaceae</taxon>
        <taxon>Parenemella</taxon>
    </lineage>
</organism>
<dbReference type="InterPro" id="IPR055170">
    <property type="entry name" value="GFO_IDH_MocA-like_dom"/>
</dbReference>
<dbReference type="PANTHER" id="PTHR22604:SF105">
    <property type="entry name" value="TRANS-1,2-DIHYDROBENZENE-1,2-DIOL DEHYDROGENASE"/>
    <property type="match status" value="1"/>
</dbReference>
<protein>
    <submittedName>
        <fullName evidence="5">Oxidoreductase</fullName>
    </submittedName>
</protein>
<name>A0A255E0M3_9ACTN</name>
<dbReference type="EMBL" id="NMVI01000027">
    <property type="protein sequence ID" value="OYN84551.1"/>
    <property type="molecule type" value="Genomic_DNA"/>
</dbReference>
<evidence type="ECO:0000313" key="5">
    <source>
        <dbReference type="EMBL" id="OYN84551.1"/>
    </source>
</evidence>
<dbReference type="Gene3D" id="3.40.50.720">
    <property type="entry name" value="NAD(P)-binding Rossmann-like Domain"/>
    <property type="match status" value="1"/>
</dbReference>
<dbReference type="SUPFAM" id="SSF55347">
    <property type="entry name" value="Glyceraldehyde-3-phosphate dehydrogenase-like, C-terminal domain"/>
    <property type="match status" value="1"/>
</dbReference>
<feature type="domain" description="GFO/IDH/MocA-like oxidoreductase" evidence="4">
    <location>
        <begin position="132"/>
        <end position="246"/>
    </location>
</feature>
<evidence type="ECO:0000256" key="2">
    <source>
        <dbReference type="ARBA" id="ARBA00023002"/>
    </source>
</evidence>
<dbReference type="Gene3D" id="3.30.360.10">
    <property type="entry name" value="Dihydrodipicolinate Reductase, domain 2"/>
    <property type="match status" value="1"/>
</dbReference>
<dbReference type="InterPro" id="IPR050984">
    <property type="entry name" value="Gfo/Idh/MocA_domain"/>
</dbReference>
<feature type="domain" description="Gfo/Idh/MocA-like oxidoreductase N-terminal" evidence="3">
    <location>
        <begin position="4"/>
        <end position="120"/>
    </location>
</feature>
<dbReference type="Pfam" id="PF22725">
    <property type="entry name" value="GFO_IDH_MocA_C3"/>
    <property type="match status" value="1"/>
</dbReference>
<accession>A0A255E0M3</accession>
<dbReference type="RefSeq" id="WP_094451616.1">
    <property type="nucleotide sequence ID" value="NZ_NMVI01000027.1"/>
</dbReference>
<evidence type="ECO:0000313" key="6">
    <source>
        <dbReference type="Proteomes" id="UP000216533"/>
    </source>
</evidence>
<evidence type="ECO:0000256" key="1">
    <source>
        <dbReference type="ARBA" id="ARBA00010928"/>
    </source>
</evidence>
<dbReference type="InterPro" id="IPR036291">
    <property type="entry name" value="NAD(P)-bd_dom_sf"/>
</dbReference>
<evidence type="ECO:0000259" key="4">
    <source>
        <dbReference type="Pfam" id="PF22725"/>
    </source>
</evidence>
<dbReference type="PANTHER" id="PTHR22604">
    <property type="entry name" value="OXIDOREDUCTASES"/>
    <property type="match status" value="1"/>
</dbReference>
<keyword evidence="2" id="KW-0560">Oxidoreductase</keyword>
<sequence length="333" mass="35748">MKQIRWGVAATGNIARSVLADRDLVPDATFVAVGSRSQDRARAFAEEHSIPRAYGSYRELIEDDEVDVIYIATPHPQHHQLALAAIEAGKHLLVEKAFTVTLAGAREVVEAARAAGTFCMEAMWTRFQPATRKLHELVDEGALGEVRGAQGDLTTHFPFDASHRLFDPTLGGGALLDLGVYPISCAHDFLGPVTDVRATGRLVSTGVDGTAAVQLSHANGAVSSLYCSAEVSGAGRFTLHGTEGWAELVPQFHHSQAVVLHRDGEEQVTFDCPRTGRGYAHELAEVTSRVLAGHTESELMPLEDTLAVMETLTAALGQLGIEYAEDDSVLETA</sequence>
<evidence type="ECO:0000259" key="3">
    <source>
        <dbReference type="Pfam" id="PF01408"/>
    </source>
</evidence>
<reference evidence="5 6" key="1">
    <citation type="submission" date="2017-07" db="EMBL/GenBank/DDBJ databases">
        <title>Draft whole genome sequences of clinical Proprionibacteriaceae strains.</title>
        <authorList>
            <person name="Bernier A.-M."/>
            <person name="Bernard K."/>
            <person name="Domingo M.-C."/>
        </authorList>
    </citation>
    <scope>NUCLEOTIDE SEQUENCE [LARGE SCALE GENOMIC DNA]</scope>
    <source>
        <strain evidence="5 6">NML 160184</strain>
    </source>
</reference>